<keyword evidence="1" id="KW-0472">Membrane</keyword>
<evidence type="ECO:0008006" key="4">
    <source>
        <dbReference type="Google" id="ProtNLM"/>
    </source>
</evidence>
<keyword evidence="3" id="KW-1185">Reference proteome</keyword>
<accession>A0A562V3E0</accession>
<feature type="transmembrane region" description="Helical" evidence="1">
    <location>
        <begin position="47"/>
        <end position="67"/>
    </location>
</feature>
<dbReference type="AlphaFoldDB" id="A0A562V3E0"/>
<organism evidence="2 3">
    <name type="scientific">Stackebrandtia albiflava</name>
    <dbReference type="NCBI Taxonomy" id="406432"/>
    <lineage>
        <taxon>Bacteria</taxon>
        <taxon>Bacillati</taxon>
        <taxon>Actinomycetota</taxon>
        <taxon>Actinomycetes</taxon>
        <taxon>Glycomycetales</taxon>
        <taxon>Glycomycetaceae</taxon>
        <taxon>Stackebrandtia</taxon>
    </lineage>
</organism>
<protein>
    <recommendedName>
        <fullName evidence="4">DUF998 domain-containing protein</fullName>
    </recommendedName>
</protein>
<evidence type="ECO:0000313" key="3">
    <source>
        <dbReference type="Proteomes" id="UP000321617"/>
    </source>
</evidence>
<gene>
    <name evidence="2" type="ORF">LX16_3176</name>
</gene>
<proteinExistence type="predicted"/>
<evidence type="ECO:0000256" key="1">
    <source>
        <dbReference type="SAM" id="Phobius"/>
    </source>
</evidence>
<reference evidence="2 3" key="1">
    <citation type="journal article" date="2013" name="Stand. Genomic Sci.">
        <title>Genomic Encyclopedia of Type Strains, Phase I: The one thousand microbial genomes (KMG-I) project.</title>
        <authorList>
            <person name="Kyrpides N.C."/>
            <person name="Woyke T."/>
            <person name="Eisen J.A."/>
            <person name="Garrity G."/>
            <person name="Lilburn T.G."/>
            <person name="Beck B.J."/>
            <person name="Whitman W.B."/>
            <person name="Hugenholtz P."/>
            <person name="Klenk H.P."/>
        </authorList>
    </citation>
    <scope>NUCLEOTIDE SEQUENCE [LARGE SCALE GENOMIC DNA]</scope>
    <source>
        <strain evidence="2 3">DSM 45044</strain>
    </source>
</reference>
<comment type="caution">
    <text evidence="2">The sequence shown here is derived from an EMBL/GenBank/DDBJ whole genome shotgun (WGS) entry which is preliminary data.</text>
</comment>
<dbReference type="EMBL" id="VLLL01000006">
    <property type="protein sequence ID" value="TWJ12419.1"/>
    <property type="molecule type" value="Genomic_DNA"/>
</dbReference>
<evidence type="ECO:0000313" key="2">
    <source>
        <dbReference type="EMBL" id="TWJ12419.1"/>
    </source>
</evidence>
<name>A0A562V3E0_9ACTN</name>
<sequence length="183" mass="19016">MSRIETGVWTCLVVLGAVGAVVGQDLLRTGMTAALCDADGCVAPAVQGLFGWLSTGAPIAVFLTAYVRLGARPWLIRAMMVMLLVMAVSLAVPLSGDPATRAESGLHGFGIGVMVSLVFLTVGGFAGRVTAETMARREKPPETEVPRADRGRRGRFNAPLYHVIAAAQVPAGLVAVVAAATWS</sequence>
<feature type="transmembrane region" description="Helical" evidence="1">
    <location>
        <begin position="74"/>
        <end position="94"/>
    </location>
</feature>
<keyword evidence="1" id="KW-0812">Transmembrane</keyword>
<dbReference type="Proteomes" id="UP000321617">
    <property type="component" value="Unassembled WGS sequence"/>
</dbReference>
<keyword evidence="1" id="KW-1133">Transmembrane helix</keyword>
<feature type="transmembrane region" description="Helical" evidence="1">
    <location>
        <begin position="106"/>
        <end position="127"/>
    </location>
</feature>
<feature type="transmembrane region" description="Helical" evidence="1">
    <location>
        <begin position="160"/>
        <end position="182"/>
    </location>
</feature>